<dbReference type="PROSITE" id="PS00858">
    <property type="entry name" value="PREPHENATE_DEHYDR_2"/>
    <property type="match status" value="1"/>
</dbReference>
<dbReference type="EMBL" id="LT906446">
    <property type="protein sequence ID" value="SNV01403.1"/>
    <property type="molecule type" value="Genomic_DNA"/>
</dbReference>
<feature type="domain" description="Prephenate dehydratase" evidence="10">
    <location>
        <begin position="2"/>
        <end position="181"/>
    </location>
</feature>
<keyword evidence="6 9" id="KW-0584">Phenylalanine biosynthesis</keyword>
<evidence type="ECO:0000256" key="2">
    <source>
        <dbReference type="ARBA" id="ARBA00013147"/>
    </source>
</evidence>
<dbReference type="GO" id="GO:0009094">
    <property type="term" value="P:L-phenylalanine biosynthetic process"/>
    <property type="evidence" value="ECO:0007669"/>
    <property type="project" value="UniProtKB-UniPathway"/>
</dbReference>
<dbReference type="InterPro" id="IPR002912">
    <property type="entry name" value="ACT_dom"/>
</dbReference>
<evidence type="ECO:0000313" key="12">
    <source>
        <dbReference type="EMBL" id="SNV01403.1"/>
    </source>
</evidence>
<evidence type="ECO:0000256" key="5">
    <source>
        <dbReference type="ARBA" id="ARBA00023141"/>
    </source>
</evidence>
<dbReference type="UniPathway" id="UPA00121">
    <property type="reaction ID" value="UER00345"/>
</dbReference>
<dbReference type="Gene3D" id="3.30.70.260">
    <property type="match status" value="1"/>
</dbReference>
<evidence type="ECO:0000259" key="11">
    <source>
        <dbReference type="PROSITE" id="PS51671"/>
    </source>
</evidence>
<evidence type="ECO:0000256" key="6">
    <source>
        <dbReference type="ARBA" id="ARBA00023222"/>
    </source>
</evidence>
<dbReference type="SUPFAM" id="SSF55021">
    <property type="entry name" value="ACT-like"/>
    <property type="match status" value="1"/>
</dbReference>
<dbReference type="FunFam" id="3.40.190.10:FF:000034">
    <property type="entry name" value="Chorismate mutase/prephenate dehydratase"/>
    <property type="match status" value="1"/>
</dbReference>
<dbReference type="eggNOG" id="COG0077">
    <property type="taxonomic scope" value="Bacteria"/>
</dbReference>
<dbReference type="InterPro" id="IPR045865">
    <property type="entry name" value="ACT-like_dom_sf"/>
</dbReference>
<dbReference type="Pfam" id="PF01842">
    <property type="entry name" value="ACT"/>
    <property type="match status" value="1"/>
</dbReference>
<dbReference type="PANTHER" id="PTHR21022">
    <property type="entry name" value="PREPHENATE DEHYDRATASE P PROTEIN"/>
    <property type="match status" value="1"/>
</dbReference>
<evidence type="ECO:0000256" key="3">
    <source>
        <dbReference type="ARBA" id="ARBA00021872"/>
    </source>
</evidence>
<evidence type="ECO:0000256" key="1">
    <source>
        <dbReference type="ARBA" id="ARBA00004741"/>
    </source>
</evidence>
<dbReference type="CDD" id="cd04905">
    <property type="entry name" value="ACT_CM-PDT"/>
    <property type="match status" value="1"/>
</dbReference>
<dbReference type="GO" id="GO:0004664">
    <property type="term" value="F:prephenate dehydratase activity"/>
    <property type="evidence" value="ECO:0007669"/>
    <property type="project" value="UniProtKB-UniRule"/>
</dbReference>
<evidence type="ECO:0000256" key="8">
    <source>
        <dbReference type="ARBA" id="ARBA00047848"/>
    </source>
</evidence>
<gene>
    <name evidence="9 12" type="primary">pheA</name>
    <name evidence="12" type="ORF">SAMEA4364220_01425</name>
</gene>
<dbReference type="InterPro" id="IPR018528">
    <property type="entry name" value="Preph_deHydtase_CS"/>
</dbReference>
<dbReference type="Gene3D" id="3.40.190.10">
    <property type="entry name" value="Periplasmic binding protein-like II"/>
    <property type="match status" value="2"/>
</dbReference>
<reference evidence="12 13" key="1">
    <citation type="submission" date="2017-06" db="EMBL/GenBank/DDBJ databases">
        <authorList>
            <consortium name="Pathogen Informatics"/>
        </authorList>
    </citation>
    <scope>NUCLEOTIDE SEQUENCE [LARGE SCALE GENOMIC DNA]</scope>
    <source>
        <strain evidence="12 13">NCTC10570</strain>
    </source>
</reference>
<evidence type="ECO:0000313" key="13">
    <source>
        <dbReference type="Proteomes" id="UP000215383"/>
    </source>
</evidence>
<dbReference type="InterPro" id="IPR001086">
    <property type="entry name" value="Preph_deHydtase"/>
</dbReference>
<dbReference type="PROSITE" id="PS51171">
    <property type="entry name" value="PREPHENATE_DEHYDR_3"/>
    <property type="match status" value="1"/>
</dbReference>
<dbReference type="Proteomes" id="UP000215383">
    <property type="component" value="Chromosome 1"/>
</dbReference>
<comment type="catalytic activity">
    <reaction evidence="8 9">
        <text>prephenate + H(+) = 3-phenylpyruvate + CO2 + H2O</text>
        <dbReference type="Rhea" id="RHEA:21648"/>
        <dbReference type="ChEBI" id="CHEBI:15377"/>
        <dbReference type="ChEBI" id="CHEBI:15378"/>
        <dbReference type="ChEBI" id="CHEBI:16526"/>
        <dbReference type="ChEBI" id="CHEBI:18005"/>
        <dbReference type="ChEBI" id="CHEBI:29934"/>
        <dbReference type="EC" id="4.2.1.51"/>
    </reaction>
</comment>
<name>A0A239TXH3_9FIRM</name>
<dbReference type="RefSeq" id="WP_027889403.1">
    <property type="nucleotide sequence ID" value="NZ_CASFMS010000027.1"/>
</dbReference>
<dbReference type="EC" id="4.2.1.51" evidence="2 9"/>
<dbReference type="SUPFAM" id="SSF53850">
    <property type="entry name" value="Periplasmic binding protein-like II"/>
    <property type="match status" value="1"/>
</dbReference>
<dbReference type="CDD" id="cd13633">
    <property type="entry name" value="PBP2_Sa-PDT_like"/>
    <property type="match status" value="1"/>
</dbReference>
<protein>
    <recommendedName>
        <fullName evidence="3 9">Prephenate dehydratase</fullName>
        <shortName evidence="9">PDT</shortName>
        <ecNumber evidence="2 9">4.2.1.51</ecNumber>
    </recommendedName>
</protein>
<dbReference type="PROSITE" id="PS51671">
    <property type="entry name" value="ACT"/>
    <property type="match status" value="1"/>
</dbReference>
<evidence type="ECO:0000256" key="9">
    <source>
        <dbReference type="RuleBase" id="RU361254"/>
    </source>
</evidence>
<dbReference type="AlphaFoldDB" id="A0A239TXH3"/>
<proteinExistence type="predicted"/>
<accession>A0A239TXH3</accession>
<sequence length="279" mass="31064">MKLAFLGPRGTNSEEAAICMKNIYKTDMELIAYNTIYDAIWAVAKGNVDYCLVPVENSIEGSIRITLDTLAHDVDLKIEAELVWSVHNQLLAKDTDVPIHTIISHAQPLAQCREYLKTHYPNAKTEAVASTARAAEKVSQLGDGYAAIATKSAGTLYNLKLVDSDIQDVEDNFTRFILLTKKVNEKRLSTPQNIMLICQIDGRAGSLYELLGDFAKRKVNMTRIESRPARTGLGEYIFFIEIDIDVEAQILEEAISSATKKCFWLKNLGAFPVFRGNAN</sequence>
<organism evidence="12 13">
    <name type="scientific">Megamonas hypermegale</name>
    <dbReference type="NCBI Taxonomy" id="158847"/>
    <lineage>
        <taxon>Bacteria</taxon>
        <taxon>Bacillati</taxon>
        <taxon>Bacillota</taxon>
        <taxon>Negativicutes</taxon>
        <taxon>Selenomonadales</taxon>
        <taxon>Selenomonadaceae</taxon>
        <taxon>Megamonas</taxon>
    </lineage>
</organism>
<keyword evidence="13" id="KW-1185">Reference proteome</keyword>
<evidence type="ECO:0000259" key="10">
    <source>
        <dbReference type="PROSITE" id="PS51171"/>
    </source>
</evidence>
<comment type="pathway">
    <text evidence="1 9">Amino-acid biosynthesis; L-phenylalanine biosynthesis; phenylpyruvate from prephenate: step 1/1.</text>
</comment>
<dbReference type="GeneID" id="78507424"/>
<dbReference type="NCBIfam" id="NF008865">
    <property type="entry name" value="PRK11898.1"/>
    <property type="match status" value="1"/>
</dbReference>
<dbReference type="GO" id="GO:0005737">
    <property type="term" value="C:cytoplasm"/>
    <property type="evidence" value="ECO:0007669"/>
    <property type="project" value="TreeGrafter"/>
</dbReference>
<feature type="domain" description="ACT" evidence="11">
    <location>
        <begin position="195"/>
        <end position="273"/>
    </location>
</feature>
<keyword evidence="4 9" id="KW-0028">Amino-acid biosynthesis</keyword>
<dbReference type="PROSITE" id="PS00857">
    <property type="entry name" value="PREPHENATE_DEHYDR_1"/>
    <property type="match status" value="1"/>
</dbReference>
<dbReference type="Pfam" id="PF00800">
    <property type="entry name" value="PDT"/>
    <property type="match status" value="1"/>
</dbReference>
<keyword evidence="5 9" id="KW-0057">Aromatic amino acid biosynthesis</keyword>
<evidence type="ECO:0000256" key="7">
    <source>
        <dbReference type="ARBA" id="ARBA00023239"/>
    </source>
</evidence>
<evidence type="ECO:0000256" key="4">
    <source>
        <dbReference type="ARBA" id="ARBA00022605"/>
    </source>
</evidence>
<keyword evidence="7 9" id="KW-0456">Lyase</keyword>
<dbReference type="PANTHER" id="PTHR21022:SF19">
    <property type="entry name" value="PREPHENATE DEHYDRATASE-RELATED"/>
    <property type="match status" value="1"/>
</dbReference>